<dbReference type="EC" id="3.1.-.-" evidence="9"/>
<name>A0A7C4RR95_9BACT</name>
<evidence type="ECO:0000256" key="6">
    <source>
        <dbReference type="ARBA" id="ARBA00022801"/>
    </source>
</evidence>
<dbReference type="GO" id="GO:0051607">
    <property type="term" value="P:defense response to virus"/>
    <property type="evidence" value="ECO:0007669"/>
    <property type="project" value="UniProtKB-UniRule"/>
</dbReference>
<evidence type="ECO:0000256" key="3">
    <source>
        <dbReference type="ARBA" id="ARBA00022722"/>
    </source>
</evidence>
<reference evidence="11" key="1">
    <citation type="journal article" date="2020" name="mSystems">
        <title>Genome- and Community-Level Interaction Insights into Carbon Utilization and Element Cycling Functions of Hydrothermarchaeota in Hydrothermal Sediment.</title>
        <authorList>
            <person name="Zhou Z."/>
            <person name="Liu Y."/>
            <person name="Xu W."/>
            <person name="Pan J."/>
            <person name="Luo Z.H."/>
            <person name="Li M."/>
        </authorList>
    </citation>
    <scope>NUCLEOTIDE SEQUENCE [LARGE SCALE GENOMIC DNA]</scope>
    <source>
        <strain evidence="11">SpSt-477</strain>
    </source>
</reference>
<comment type="subunit">
    <text evidence="9">Homodimer, forms a heterotetramer with a Cas1 homodimer.</text>
</comment>
<dbReference type="CDD" id="cd09725">
    <property type="entry name" value="Cas2_I_II_III"/>
    <property type="match status" value="1"/>
</dbReference>
<dbReference type="NCBIfam" id="TIGR01573">
    <property type="entry name" value="cas2"/>
    <property type="match status" value="1"/>
</dbReference>
<dbReference type="AlphaFoldDB" id="A0A7C4RR95"/>
<evidence type="ECO:0000256" key="2">
    <source>
        <dbReference type="ARBA" id="ARBA00009959"/>
    </source>
</evidence>
<dbReference type="EMBL" id="DSUH01000232">
    <property type="protein sequence ID" value="HGU33171.1"/>
    <property type="molecule type" value="Genomic_DNA"/>
</dbReference>
<keyword evidence="5 9" id="KW-0255">Endonuclease</keyword>
<sequence length="92" mass="11052">MFYLVCFDIVDDRIRYRAVKALKHFGYRVQKSVFECPNLTEKQFVKMKLKLEALIDVTQDSVRYYYLSRDCIWKTECSGIGELPRLDEFRIV</sequence>
<dbReference type="HAMAP" id="MF_01471">
    <property type="entry name" value="Cas2"/>
    <property type="match status" value="1"/>
</dbReference>
<keyword evidence="3 9" id="KW-0540">Nuclease</keyword>
<comment type="caution">
    <text evidence="11">The sequence shown here is derived from an EMBL/GenBank/DDBJ whole genome shotgun (WGS) entry which is preliminary data.</text>
</comment>
<evidence type="ECO:0000256" key="7">
    <source>
        <dbReference type="ARBA" id="ARBA00022842"/>
    </source>
</evidence>
<dbReference type="PANTHER" id="PTHR34405:SF3">
    <property type="entry name" value="CRISPR-ASSOCIATED ENDORIBONUCLEASE CAS2 3"/>
    <property type="match status" value="1"/>
</dbReference>
<dbReference type="InterPro" id="IPR019199">
    <property type="entry name" value="Virulence_VapD/CRISPR_Cas2"/>
</dbReference>
<gene>
    <name evidence="9 11" type="primary">cas2</name>
    <name evidence="11" type="ORF">ENS29_09985</name>
</gene>
<accession>A0A7C4RR95</accession>
<feature type="binding site" evidence="9">
    <location>
        <position position="8"/>
    </location>
    <ligand>
        <name>Mg(2+)</name>
        <dbReference type="ChEBI" id="CHEBI:18420"/>
        <note>catalytic</note>
    </ligand>
</feature>
<proteinExistence type="inferred from homology"/>
<dbReference type="GO" id="GO:0004521">
    <property type="term" value="F:RNA endonuclease activity"/>
    <property type="evidence" value="ECO:0007669"/>
    <property type="project" value="UniProtKB-UniRule"/>
</dbReference>
<comment type="cofactor">
    <cofactor evidence="1 9">
        <name>Mg(2+)</name>
        <dbReference type="ChEBI" id="CHEBI:18420"/>
    </cofactor>
</comment>
<keyword evidence="7 9" id="KW-0460">Magnesium</keyword>
<evidence type="ECO:0000313" key="11">
    <source>
        <dbReference type="EMBL" id="HGU33171.1"/>
    </source>
</evidence>
<dbReference type="SUPFAM" id="SSF143430">
    <property type="entry name" value="TTP0101/SSO1404-like"/>
    <property type="match status" value="1"/>
</dbReference>
<evidence type="ECO:0000256" key="9">
    <source>
        <dbReference type="HAMAP-Rule" id="MF_01471"/>
    </source>
</evidence>
<evidence type="ECO:0000256" key="4">
    <source>
        <dbReference type="ARBA" id="ARBA00022723"/>
    </source>
</evidence>
<dbReference type="GO" id="GO:0016787">
    <property type="term" value="F:hydrolase activity"/>
    <property type="evidence" value="ECO:0007669"/>
    <property type="project" value="UniProtKB-KW"/>
</dbReference>
<keyword evidence="4 9" id="KW-0479">Metal-binding</keyword>
<comment type="function">
    <text evidence="9">CRISPR (clustered regularly interspaced short palindromic repeat), is an adaptive immune system that provides protection against mobile genetic elements (viruses, transposable elements and conjugative plasmids). CRISPR clusters contain sequences complementary to antecedent mobile elements and target invading nucleic acids. CRISPR clusters are transcribed and processed into CRISPR RNA (crRNA). Functions as a ssRNA-specific endoribonuclease. Involved in the integration of spacer DNA into the CRISPR cassette.</text>
</comment>
<dbReference type="InterPro" id="IPR021127">
    <property type="entry name" value="CRISPR_associated_Cas2"/>
</dbReference>
<dbReference type="Gene3D" id="3.30.70.240">
    <property type="match status" value="1"/>
</dbReference>
<protein>
    <recommendedName>
        <fullName evidence="9">CRISPR-associated endoribonuclease Cas2</fullName>
        <ecNumber evidence="9">3.1.-.-</ecNumber>
    </recommendedName>
</protein>
<dbReference type="PANTHER" id="PTHR34405">
    <property type="entry name" value="CRISPR-ASSOCIATED ENDORIBONUCLEASE CAS2"/>
    <property type="match status" value="1"/>
</dbReference>
<comment type="similarity">
    <text evidence="2 9 10">Belongs to the CRISPR-associated endoribonuclease Cas2 protein family.</text>
</comment>
<organism evidence="11">
    <name type="scientific">Desulfatirhabdium butyrativorans</name>
    <dbReference type="NCBI Taxonomy" id="340467"/>
    <lineage>
        <taxon>Bacteria</taxon>
        <taxon>Pseudomonadati</taxon>
        <taxon>Thermodesulfobacteriota</taxon>
        <taxon>Desulfobacteria</taxon>
        <taxon>Desulfobacterales</taxon>
        <taxon>Desulfatirhabdiaceae</taxon>
        <taxon>Desulfatirhabdium</taxon>
    </lineage>
</organism>
<keyword evidence="8 9" id="KW-0051">Antiviral defense</keyword>
<evidence type="ECO:0000256" key="1">
    <source>
        <dbReference type="ARBA" id="ARBA00001946"/>
    </source>
</evidence>
<dbReference type="GO" id="GO:0043571">
    <property type="term" value="P:maintenance of CRISPR repeat elements"/>
    <property type="evidence" value="ECO:0007669"/>
    <property type="project" value="UniProtKB-UniRule"/>
</dbReference>
<dbReference type="PIRSF" id="PIRSF032582">
    <property type="entry name" value="Cas2"/>
    <property type="match status" value="1"/>
</dbReference>
<dbReference type="GO" id="GO:0046872">
    <property type="term" value="F:metal ion binding"/>
    <property type="evidence" value="ECO:0007669"/>
    <property type="project" value="UniProtKB-UniRule"/>
</dbReference>
<keyword evidence="6 9" id="KW-0378">Hydrolase</keyword>
<evidence type="ECO:0000256" key="8">
    <source>
        <dbReference type="ARBA" id="ARBA00023118"/>
    </source>
</evidence>
<evidence type="ECO:0000256" key="10">
    <source>
        <dbReference type="PIRNR" id="PIRNR032582"/>
    </source>
</evidence>
<evidence type="ECO:0000256" key="5">
    <source>
        <dbReference type="ARBA" id="ARBA00022759"/>
    </source>
</evidence>
<dbReference type="Pfam" id="PF09827">
    <property type="entry name" value="CRISPR_Cas2"/>
    <property type="match status" value="1"/>
</dbReference>